<evidence type="ECO:0000256" key="2">
    <source>
        <dbReference type="PROSITE-ProRule" id="PRU01161"/>
    </source>
</evidence>
<dbReference type="GO" id="GO:0016042">
    <property type="term" value="P:lipid catabolic process"/>
    <property type="evidence" value="ECO:0007669"/>
    <property type="project" value="UniProtKB-UniRule"/>
</dbReference>
<dbReference type="PROSITE" id="PS51635">
    <property type="entry name" value="PNPLA"/>
    <property type="match status" value="1"/>
</dbReference>
<keyword evidence="2" id="KW-0378">Hydrolase</keyword>
<reference evidence="4" key="2">
    <citation type="submission" date="2006-06" db="EMBL/GenBank/DDBJ databases">
        <authorList>
            <person name="Chae J.-C."/>
            <person name="Song B."/>
            <person name="Zylstra G.J."/>
        </authorList>
    </citation>
    <scope>NUCLEOTIDE SEQUENCE</scope>
</reference>
<keyword evidence="2" id="KW-0442">Lipid degradation</keyword>
<feature type="short sequence motif" description="DGA/G" evidence="2">
    <location>
        <begin position="199"/>
        <end position="201"/>
    </location>
</feature>
<reference evidence="4" key="1">
    <citation type="journal article" date="2002" name="FEMS Microbiol. Lett.">
        <title>Characterization of bacterial consortia capable of degrading 4-chlorobenzoate and 4-bromobenzoate under denitrifying conditions.</title>
        <authorList>
            <person name="Song B."/>
            <person name="Kerkhof L.J."/>
            <person name="Haggblom M.M."/>
        </authorList>
    </citation>
    <scope>NUCLEOTIDE SEQUENCE</scope>
</reference>
<feature type="short sequence motif" description="GXSXG" evidence="2">
    <location>
        <begin position="37"/>
        <end position="41"/>
    </location>
</feature>
<sequence>MFEQIVFAGGGNRCWWQAGFWEVVAPAIELRPRLIAGVSAGAATACLLYASDTRTALEYYRGALAHNRRNVYPLNAFRAGRRVFPHGTIYRRALTTLLGGRHFDRLLATAPEIRVPYARVPRWLGARSAVAIGLVGYHAEKYVLHALHPRFGRLLGFTSETARVQDCRGADELVDLICASSATPPFTPIEYRDARPAVDGGFVDNVPVDAVDPLGGRTLVLATRRYPRRAPVFVHHGRVYVQPSRKVAAAPWDYTSPADYEATWLQGRGDGEAFLRGLSAVVAEADRWGESVGAAGGAKGAGRAADVAGDAAGGAGGVRGAAGGAGRAAGGEL</sequence>
<protein>
    <submittedName>
        <fullName evidence="4">Phospholipase</fullName>
    </submittedName>
</protein>
<evidence type="ECO:0000313" key="4">
    <source>
        <dbReference type="EMBL" id="ABI15627.1"/>
    </source>
</evidence>
<feature type="active site" description="Nucleophile" evidence="2">
    <location>
        <position position="39"/>
    </location>
</feature>
<dbReference type="GO" id="GO:0016787">
    <property type="term" value="F:hydrolase activity"/>
    <property type="evidence" value="ECO:0007669"/>
    <property type="project" value="UniProtKB-UniRule"/>
</dbReference>
<reference evidence="4" key="3">
    <citation type="journal article" date="2008" name="FEMS Microbiol. Lett.">
        <title>Identification of genes coding for hydrolytic dehalogenation in the metagenome derived from a denitrifying 4-chlorobenzoate degrading consortium.</title>
        <authorList>
            <person name="Chae J.C."/>
            <person name="Song B."/>
            <person name="Zylstra G.J."/>
        </authorList>
    </citation>
    <scope>NUCLEOTIDE SEQUENCE</scope>
</reference>
<comment type="caution">
    <text evidence="2">Lacks conserved residue(s) required for the propagation of feature annotation.</text>
</comment>
<dbReference type="AlphaFoldDB" id="Q0MX84"/>
<feature type="active site" description="Proton acceptor" evidence="2">
    <location>
        <position position="199"/>
    </location>
</feature>
<dbReference type="SUPFAM" id="SSF52151">
    <property type="entry name" value="FabD/lysophospholipase-like"/>
    <property type="match status" value="1"/>
</dbReference>
<dbReference type="InterPro" id="IPR002641">
    <property type="entry name" value="PNPLA_dom"/>
</dbReference>
<dbReference type="Pfam" id="PF01734">
    <property type="entry name" value="Patatin"/>
    <property type="match status" value="1"/>
</dbReference>
<dbReference type="EMBL" id="DQ826744">
    <property type="protein sequence ID" value="ABI15627.1"/>
    <property type="molecule type" value="Genomic_DNA"/>
</dbReference>
<proteinExistence type="predicted"/>
<organism evidence="4">
    <name type="scientific">consortium cosmid clone pGZ1</name>
    <dbReference type="NCBI Taxonomy" id="397422"/>
    <lineage>
        <taxon>Bacteria</taxon>
        <taxon>environmental samples</taxon>
    </lineage>
</organism>
<evidence type="ECO:0000256" key="1">
    <source>
        <dbReference type="ARBA" id="ARBA00023098"/>
    </source>
</evidence>
<name>Q0MX84_9BACT</name>
<accession>Q0MX84</accession>
<feature type="domain" description="PNPLA" evidence="3">
    <location>
        <begin position="5"/>
        <end position="212"/>
    </location>
</feature>
<dbReference type="InterPro" id="IPR016035">
    <property type="entry name" value="Acyl_Trfase/lysoPLipase"/>
</dbReference>
<dbReference type="Gene3D" id="3.40.1090.10">
    <property type="entry name" value="Cytosolic phospholipase A2 catalytic domain"/>
    <property type="match status" value="1"/>
</dbReference>
<keyword evidence="1 2" id="KW-0443">Lipid metabolism</keyword>
<evidence type="ECO:0000259" key="3">
    <source>
        <dbReference type="PROSITE" id="PS51635"/>
    </source>
</evidence>